<dbReference type="PROSITE" id="PS50932">
    <property type="entry name" value="HTH_LACI_2"/>
    <property type="match status" value="1"/>
</dbReference>
<dbReference type="PANTHER" id="PTHR30146">
    <property type="entry name" value="LACI-RELATED TRANSCRIPTIONAL REPRESSOR"/>
    <property type="match status" value="1"/>
</dbReference>
<dbReference type="Proteomes" id="UP000008639">
    <property type="component" value="Chromosome"/>
</dbReference>
<dbReference type="Gene3D" id="1.10.260.40">
    <property type="entry name" value="lambda repressor-like DNA-binding domains"/>
    <property type="match status" value="1"/>
</dbReference>
<gene>
    <name evidence="5" type="ordered locus">Asphe3_33000</name>
</gene>
<feature type="domain" description="HTH lacI-type" evidence="4">
    <location>
        <begin position="45"/>
        <end position="99"/>
    </location>
</feature>
<dbReference type="AlphaFoldDB" id="F0M3D2"/>
<dbReference type="SUPFAM" id="SSF47413">
    <property type="entry name" value="lambda repressor-like DNA-binding domains"/>
    <property type="match status" value="1"/>
</dbReference>
<dbReference type="InterPro" id="IPR046335">
    <property type="entry name" value="LacI/GalR-like_sensor"/>
</dbReference>
<evidence type="ECO:0000256" key="2">
    <source>
        <dbReference type="ARBA" id="ARBA00023125"/>
    </source>
</evidence>
<dbReference type="InterPro" id="IPR028082">
    <property type="entry name" value="Peripla_BP_I"/>
</dbReference>
<dbReference type="CDD" id="cd06267">
    <property type="entry name" value="PBP1_LacI_sugar_binding-like"/>
    <property type="match status" value="1"/>
</dbReference>
<dbReference type="Pfam" id="PF13377">
    <property type="entry name" value="Peripla_BP_3"/>
    <property type="match status" value="1"/>
</dbReference>
<dbReference type="STRING" id="930171.Asphe3_33000"/>
<name>F0M3D2_PSEPM</name>
<keyword evidence="1" id="KW-0805">Transcription regulation</keyword>
<dbReference type="SUPFAM" id="SSF53822">
    <property type="entry name" value="Periplasmic binding protein-like I"/>
    <property type="match status" value="1"/>
</dbReference>
<dbReference type="InterPro" id="IPR010982">
    <property type="entry name" value="Lambda_DNA-bd_dom_sf"/>
</dbReference>
<keyword evidence="2" id="KW-0238">DNA-binding</keyword>
<reference evidence="5 6" key="1">
    <citation type="journal article" date="2011" name="Stand. Genomic Sci.">
        <title>Complete genome sequence of Arthrobacter phenanthrenivorans type strain (Sphe3).</title>
        <authorList>
            <person name="Kallimanis A."/>
            <person name="Labutti K.M."/>
            <person name="Lapidus A."/>
            <person name="Clum A."/>
            <person name="Lykidis A."/>
            <person name="Mavromatis K."/>
            <person name="Pagani I."/>
            <person name="Liolios K."/>
            <person name="Ivanova N."/>
            <person name="Goodwin L."/>
            <person name="Pitluck S."/>
            <person name="Chen A."/>
            <person name="Palaniappan K."/>
            <person name="Markowitz V."/>
            <person name="Bristow J."/>
            <person name="Velentzas A.D."/>
            <person name="Perisynakis A."/>
            <person name="Ouzounis C.C."/>
            <person name="Kyrpides N.C."/>
            <person name="Koukkou A.I."/>
            <person name="Drainas C."/>
        </authorList>
    </citation>
    <scope>NUCLEOTIDE SEQUENCE [LARGE SCALE GENOMIC DNA]</scope>
    <source>
        <strain evidence="6">DSM 18606 / JCM 16027 / LMG 23796 / Sphe3</strain>
    </source>
</reference>
<dbReference type="eggNOG" id="COG1609">
    <property type="taxonomic scope" value="Bacteria"/>
</dbReference>
<evidence type="ECO:0000313" key="6">
    <source>
        <dbReference type="Proteomes" id="UP000008639"/>
    </source>
</evidence>
<dbReference type="Pfam" id="PF00356">
    <property type="entry name" value="LacI"/>
    <property type="match status" value="1"/>
</dbReference>
<dbReference type="HOGENOM" id="CLU_037628_6_1_11"/>
<accession>F0M3D2</accession>
<dbReference type="InterPro" id="IPR000843">
    <property type="entry name" value="HTH_LacI"/>
</dbReference>
<sequence>MQVIWERSQTILAADGCQRGGGTSTTARLRYSTDMSLTRTRSRRATINDVAHAAGLSRGTVSRVVNGEKYVSDEARQAVEEAIARVGYVRNSAARNLVKQESRAIGLIIHEPHSLLFEDPNIGSILLGANEVLSKADYQLVSLIIDSDRDSRRVADYLRGGLVDGAVIISARASDPIAAAVADIGLPAAFVGHPDGTPDLPYAAIDNVEAARNITGRLLQTGRKRVGMIASALDRDSGQDRLAGFRAAMGEGFDPRMVVEYPLYTYAAGLEGMQELLRRDPAIDGVFAASDAVAAGAMTALQEAGRRVPEDVGIVGFDDSSWALRCRPQLSTVRQPADLLGSAAAELVLAQLSGKPSPPRVLETDIMWRESA</sequence>
<protein>
    <submittedName>
        <fullName evidence="5">Transcriptional regulator</fullName>
    </submittedName>
</protein>
<dbReference type="EMBL" id="CP002379">
    <property type="protein sequence ID" value="ADX74407.1"/>
    <property type="molecule type" value="Genomic_DNA"/>
</dbReference>
<dbReference type="CDD" id="cd01392">
    <property type="entry name" value="HTH_LacI"/>
    <property type="match status" value="1"/>
</dbReference>
<dbReference type="GO" id="GO:0000976">
    <property type="term" value="F:transcription cis-regulatory region binding"/>
    <property type="evidence" value="ECO:0007669"/>
    <property type="project" value="TreeGrafter"/>
</dbReference>
<dbReference type="Gene3D" id="3.40.50.2300">
    <property type="match status" value="2"/>
</dbReference>
<dbReference type="PANTHER" id="PTHR30146:SF109">
    <property type="entry name" value="HTH-TYPE TRANSCRIPTIONAL REGULATOR GALS"/>
    <property type="match status" value="1"/>
</dbReference>
<organism evidence="5 6">
    <name type="scientific">Pseudarthrobacter phenanthrenivorans (strain DSM 18606 / JCM 16027 / LMG 23796 / Sphe3)</name>
    <name type="common">Arthrobacter phenanthrenivorans</name>
    <dbReference type="NCBI Taxonomy" id="930171"/>
    <lineage>
        <taxon>Bacteria</taxon>
        <taxon>Bacillati</taxon>
        <taxon>Actinomycetota</taxon>
        <taxon>Actinomycetes</taxon>
        <taxon>Micrococcales</taxon>
        <taxon>Micrococcaceae</taxon>
        <taxon>Pseudarthrobacter</taxon>
    </lineage>
</organism>
<proteinExistence type="predicted"/>
<evidence type="ECO:0000259" key="4">
    <source>
        <dbReference type="PROSITE" id="PS50932"/>
    </source>
</evidence>
<evidence type="ECO:0000256" key="3">
    <source>
        <dbReference type="ARBA" id="ARBA00023163"/>
    </source>
</evidence>
<keyword evidence="3" id="KW-0804">Transcription</keyword>
<evidence type="ECO:0000313" key="5">
    <source>
        <dbReference type="EMBL" id="ADX74407.1"/>
    </source>
</evidence>
<dbReference type="KEGG" id="apn:Asphe3_33000"/>
<dbReference type="SMART" id="SM00354">
    <property type="entry name" value="HTH_LACI"/>
    <property type="match status" value="1"/>
</dbReference>
<evidence type="ECO:0000256" key="1">
    <source>
        <dbReference type="ARBA" id="ARBA00023015"/>
    </source>
</evidence>
<dbReference type="GO" id="GO:0003700">
    <property type="term" value="F:DNA-binding transcription factor activity"/>
    <property type="evidence" value="ECO:0007669"/>
    <property type="project" value="TreeGrafter"/>
</dbReference>